<reference evidence="3" key="1">
    <citation type="journal article" date="2019" name="Int. J. Syst. Evol. Microbiol.">
        <title>The Global Catalogue of Microorganisms (GCM) 10K type strain sequencing project: providing services to taxonomists for standard genome sequencing and annotation.</title>
        <authorList>
            <consortium name="The Broad Institute Genomics Platform"/>
            <consortium name="The Broad Institute Genome Sequencing Center for Infectious Disease"/>
            <person name="Wu L."/>
            <person name="Ma J."/>
        </authorList>
    </citation>
    <scope>NUCLEOTIDE SEQUENCE [LARGE SCALE GENOMIC DNA]</scope>
    <source>
        <strain evidence="3">CGMCC 4.7641</strain>
    </source>
</reference>
<accession>A0ABW5H4C5</accession>
<dbReference type="Pfam" id="PF01882">
    <property type="entry name" value="DUF58"/>
    <property type="match status" value="1"/>
</dbReference>
<dbReference type="InterPro" id="IPR002881">
    <property type="entry name" value="DUF58"/>
</dbReference>
<organism evidence="2 3">
    <name type="scientific">Amycolatopsis silviterrae</name>
    <dbReference type="NCBI Taxonomy" id="1656914"/>
    <lineage>
        <taxon>Bacteria</taxon>
        <taxon>Bacillati</taxon>
        <taxon>Actinomycetota</taxon>
        <taxon>Actinomycetes</taxon>
        <taxon>Pseudonocardiales</taxon>
        <taxon>Pseudonocardiaceae</taxon>
        <taxon>Amycolatopsis</taxon>
    </lineage>
</organism>
<name>A0ABW5H4C5_9PSEU</name>
<gene>
    <name evidence="2" type="ORF">ACFSVL_09580</name>
</gene>
<evidence type="ECO:0000313" key="3">
    <source>
        <dbReference type="Proteomes" id="UP001597483"/>
    </source>
</evidence>
<keyword evidence="3" id="KW-1185">Reference proteome</keyword>
<dbReference type="RefSeq" id="WP_378302549.1">
    <property type="nucleotide sequence ID" value="NZ_JBHUKS010000006.1"/>
</dbReference>
<dbReference type="Proteomes" id="UP001597483">
    <property type="component" value="Unassembled WGS sequence"/>
</dbReference>
<dbReference type="EMBL" id="JBHUKS010000006">
    <property type="protein sequence ID" value="MFD2467642.1"/>
    <property type="molecule type" value="Genomic_DNA"/>
</dbReference>
<evidence type="ECO:0000259" key="1">
    <source>
        <dbReference type="Pfam" id="PF01882"/>
    </source>
</evidence>
<evidence type="ECO:0000313" key="2">
    <source>
        <dbReference type="EMBL" id="MFD2467642.1"/>
    </source>
</evidence>
<proteinExistence type="predicted"/>
<comment type="caution">
    <text evidence="2">The sequence shown here is derived from an EMBL/GenBank/DDBJ whole genome shotgun (WGS) entry which is preliminary data.</text>
</comment>
<protein>
    <submittedName>
        <fullName evidence="2">DUF58 domain-containing protein</fullName>
    </submittedName>
</protein>
<dbReference type="PANTHER" id="PTHR34351:SF1">
    <property type="entry name" value="SLR1927 PROTEIN"/>
    <property type="match status" value="1"/>
</dbReference>
<sequence length="377" mass="39513">MGRLTGRGIGVLAAAAVLFGFGQFAGYPVFLAIAGAAAGAVGSAVVVTGRRPRVAVARELYPDRVERGCPAFARLRVHNPTGRRQAAFSAVDRIGSATQVVSVRALAPNAEAVQHYELPTTVRGKHRVGPLTLDRGDPLGLGRRTLATGETATLRVYPRVHAMRAPKGGRPRHHHEGAAVDERLRGSFDLREVREYVPGDEVRHLHWKATARTGQLMVRDYVDPDQPRFTAVLDTRLRGPVLEEAVDLAASLAASAAGDDQPVRLVTPGGLDLDTGGGTTALRRLLDALCEVGPSGADAPLVPDELIRSGVGGLAVVTGGASPEDRAALAALRARYAPVFVFVLGASCAGIPGATVLSAPDAAEASRRWNAMRVGVS</sequence>
<feature type="domain" description="DUF58" evidence="1">
    <location>
        <begin position="192"/>
        <end position="297"/>
    </location>
</feature>
<dbReference type="PANTHER" id="PTHR34351">
    <property type="entry name" value="SLR1927 PROTEIN-RELATED"/>
    <property type="match status" value="1"/>
</dbReference>